<keyword evidence="4 6" id="KW-1133">Transmembrane helix</keyword>
<name>A0A448TVE3_9PAST</name>
<dbReference type="EMBL" id="LR134510">
    <property type="protein sequence ID" value="VEJ09902.1"/>
    <property type="molecule type" value="Genomic_DNA"/>
</dbReference>
<protein>
    <submittedName>
        <fullName evidence="8">Flp pilus assembly protein</fullName>
    </submittedName>
</protein>
<dbReference type="GO" id="GO:0005886">
    <property type="term" value="C:plasma membrane"/>
    <property type="evidence" value="ECO:0007669"/>
    <property type="project" value="UniProtKB-SubCell"/>
</dbReference>
<dbReference type="Proteomes" id="UP000279799">
    <property type="component" value="Chromosome"/>
</dbReference>
<evidence type="ECO:0000256" key="5">
    <source>
        <dbReference type="ARBA" id="ARBA00023136"/>
    </source>
</evidence>
<reference evidence="8 9" key="1">
    <citation type="submission" date="2018-12" db="EMBL/GenBank/DDBJ databases">
        <authorList>
            <consortium name="Pathogen Informatics"/>
        </authorList>
    </citation>
    <scope>NUCLEOTIDE SEQUENCE [LARGE SCALE GENOMIC DNA]</scope>
    <source>
        <strain evidence="8 9">NCTC12871</strain>
    </source>
</reference>
<evidence type="ECO:0000256" key="6">
    <source>
        <dbReference type="SAM" id="Phobius"/>
    </source>
</evidence>
<dbReference type="RefSeq" id="WP_232019029.1">
    <property type="nucleotide sequence ID" value="NZ_LR134510.1"/>
</dbReference>
<feature type="transmembrane region" description="Helical" evidence="6">
    <location>
        <begin position="6"/>
        <end position="26"/>
    </location>
</feature>
<feature type="transmembrane region" description="Helical" evidence="6">
    <location>
        <begin position="108"/>
        <end position="129"/>
    </location>
</feature>
<keyword evidence="3 6" id="KW-0812">Transmembrane</keyword>
<accession>A0A448TVE3</accession>
<dbReference type="PANTHER" id="PTHR35007">
    <property type="entry name" value="INTEGRAL MEMBRANE PROTEIN-RELATED"/>
    <property type="match status" value="1"/>
</dbReference>
<organism evidence="8 9">
    <name type="scientific">Actinobacillus delphinicola</name>
    <dbReference type="NCBI Taxonomy" id="51161"/>
    <lineage>
        <taxon>Bacteria</taxon>
        <taxon>Pseudomonadati</taxon>
        <taxon>Pseudomonadota</taxon>
        <taxon>Gammaproteobacteria</taxon>
        <taxon>Pasteurellales</taxon>
        <taxon>Pasteurellaceae</taxon>
        <taxon>Actinobacillus</taxon>
    </lineage>
</organism>
<evidence type="ECO:0000313" key="9">
    <source>
        <dbReference type="Proteomes" id="UP000279799"/>
    </source>
</evidence>
<dbReference type="KEGG" id="adp:NCTC12871_01391"/>
<evidence type="ECO:0000313" key="8">
    <source>
        <dbReference type="EMBL" id="VEJ09902.1"/>
    </source>
</evidence>
<gene>
    <name evidence="8" type="primary">tadC_2</name>
    <name evidence="8" type="ORF">NCTC12871_01391</name>
</gene>
<feature type="transmembrane region" description="Helical" evidence="6">
    <location>
        <begin position="84"/>
        <end position="102"/>
    </location>
</feature>
<keyword evidence="5 6" id="KW-0472">Membrane</keyword>
<evidence type="ECO:0000256" key="1">
    <source>
        <dbReference type="ARBA" id="ARBA00004651"/>
    </source>
</evidence>
<evidence type="ECO:0000256" key="2">
    <source>
        <dbReference type="ARBA" id="ARBA00022475"/>
    </source>
</evidence>
<dbReference type="InterPro" id="IPR018076">
    <property type="entry name" value="T2SS_GspF_dom"/>
</dbReference>
<feature type="transmembrane region" description="Helical" evidence="6">
    <location>
        <begin position="260"/>
        <end position="283"/>
    </location>
</feature>
<dbReference type="PANTHER" id="PTHR35007:SF2">
    <property type="entry name" value="PILUS ASSEMBLE PROTEIN"/>
    <property type="match status" value="1"/>
</dbReference>
<dbReference type="Pfam" id="PF00482">
    <property type="entry name" value="T2SSF"/>
    <property type="match status" value="1"/>
</dbReference>
<dbReference type="AlphaFoldDB" id="A0A448TVE3"/>
<evidence type="ECO:0000256" key="3">
    <source>
        <dbReference type="ARBA" id="ARBA00022692"/>
    </source>
</evidence>
<evidence type="ECO:0000256" key="4">
    <source>
        <dbReference type="ARBA" id="ARBA00022989"/>
    </source>
</evidence>
<keyword evidence="2" id="KW-1003">Cell membrane</keyword>
<sequence length="287" mass="32701">MVQIYWYLLCLLLFTTATALLIMGLVQRSKIIHTELAINGMPFPKEKKARNKKSKKTKEQMELELLLIRHSPTLVFLAKLDKNIRIKLALTVAIFLMIFIVLPPLDFYFTSLTFFIVYMAVVILPNILISQILNKKIKLLLEELPGFIDLVAVCVQTGMTINQSLVRVGEDFKGLNSDLSFIMLRVMQRAEITSLTQALSELSLALPSKEIRLFCTVLQQSLHFGSSVYEQLIHLSADIREMQLLRLEEKMGMLSAKMSLPLIVFIMFPIVILILAPGAMRILPEFM</sequence>
<proteinExistence type="predicted"/>
<comment type="subcellular location">
    <subcellularLocation>
        <location evidence="1">Cell membrane</location>
        <topology evidence="1">Multi-pass membrane protein</topology>
    </subcellularLocation>
</comment>
<keyword evidence="9" id="KW-1185">Reference proteome</keyword>
<evidence type="ECO:0000259" key="7">
    <source>
        <dbReference type="Pfam" id="PF00482"/>
    </source>
</evidence>
<feature type="domain" description="Type II secretion system protein GspF" evidence="7">
    <location>
        <begin position="147"/>
        <end position="275"/>
    </location>
</feature>